<keyword evidence="3" id="KW-1185">Reference proteome</keyword>
<sequence>MIDDKLHIPIQKDIGEYEQKLFGDMSIRTCVCLAGGFATAVLVASASWFWLAIDPSEMTFPIMLSTLPFWLAGFWKPHGMPFERFLPLVARHHMATRHYEFSPSHRSGTDMPLALEPKTLTRKERKKTYRKGAELYEPAEEA</sequence>
<keyword evidence="1" id="KW-1133">Transmembrane helix</keyword>
<evidence type="ECO:0000313" key="3">
    <source>
        <dbReference type="Proteomes" id="UP000254000"/>
    </source>
</evidence>
<comment type="caution">
    <text evidence="2">The sequence shown here is derived from an EMBL/GenBank/DDBJ whole genome shotgun (WGS) entry which is preliminary data.</text>
</comment>
<dbReference type="RefSeq" id="WP_083809221.1">
    <property type="nucleotide sequence ID" value="NZ_CABMMS010000004.1"/>
</dbReference>
<evidence type="ECO:0000313" key="2">
    <source>
        <dbReference type="EMBL" id="RDB65251.1"/>
    </source>
</evidence>
<evidence type="ECO:0000256" key="1">
    <source>
        <dbReference type="SAM" id="Phobius"/>
    </source>
</evidence>
<dbReference type="EMBL" id="PPTS01000004">
    <property type="protein sequence ID" value="RDB65251.1"/>
    <property type="molecule type" value="Genomic_DNA"/>
</dbReference>
<keyword evidence="1" id="KW-0812">Transmembrane</keyword>
<reference evidence="2 3" key="1">
    <citation type="journal article" date="2018" name="Elife">
        <title>Discovery and characterization of a prevalent human gut bacterial enzyme sufficient for the inactivation of a family of plant toxins.</title>
        <authorList>
            <person name="Koppel N."/>
            <person name="Bisanz J.E."/>
            <person name="Pandelia M.E."/>
            <person name="Turnbaugh P.J."/>
            <person name="Balskus E.P."/>
        </authorList>
    </citation>
    <scope>NUCLEOTIDE SEQUENCE [LARGE SCALE GENOMIC DNA]</scope>
    <source>
        <strain evidence="2 3">3C</strain>
    </source>
</reference>
<organism evidence="2 3">
    <name type="scientific">Gordonibacter pamelaeae</name>
    <dbReference type="NCBI Taxonomy" id="471189"/>
    <lineage>
        <taxon>Bacteria</taxon>
        <taxon>Bacillati</taxon>
        <taxon>Actinomycetota</taxon>
        <taxon>Coriobacteriia</taxon>
        <taxon>Eggerthellales</taxon>
        <taxon>Eggerthellaceae</taxon>
        <taxon>Gordonibacter</taxon>
    </lineage>
</organism>
<protein>
    <submittedName>
        <fullName evidence="2">PrgI family protein</fullName>
    </submittedName>
</protein>
<proteinExistence type="predicted"/>
<dbReference type="Proteomes" id="UP000254000">
    <property type="component" value="Unassembled WGS sequence"/>
</dbReference>
<dbReference type="GeneID" id="78359607"/>
<name>A0A369M0F8_9ACTN</name>
<feature type="transmembrane region" description="Helical" evidence="1">
    <location>
        <begin position="58"/>
        <end position="75"/>
    </location>
</feature>
<gene>
    <name evidence="2" type="ORF">C1877_07875</name>
</gene>
<dbReference type="AlphaFoldDB" id="A0A369M0F8"/>
<dbReference type="InterPro" id="IPR024414">
    <property type="entry name" value="Uncharacterised_PrgI"/>
</dbReference>
<feature type="transmembrane region" description="Helical" evidence="1">
    <location>
        <begin position="30"/>
        <end position="52"/>
    </location>
</feature>
<keyword evidence="1" id="KW-0472">Membrane</keyword>
<accession>A0A369M0F8</accession>
<dbReference type="Pfam" id="PF12666">
    <property type="entry name" value="PrgI"/>
    <property type="match status" value="1"/>
</dbReference>
<dbReference type="OrthoDB" id="2067810at2"/>